<feature type="compositionally biased region" description="Polar residues" evidence="1">
    <location>
        <begin position="18"/>
        <end position="31"/>
    </location>
</feature>
<feature type="region of interest" description="Disordered" evidence="1">
    <location>
        <begin position="168"/>
        <end position="216"/>
    </location>
</feature>
<evidence type="ECO:0000313" key="4">
    <source>
        <dbReference type="EMBL" id="KAG4411098.1"/>
    </source>
</evidence>
<dbReference type="PANTHER" id="PTHR42078:SF1">
    <property type="entry name" value="GLUCAN 1, 4-ALPHA-GLUCOSIDASE"/>
    <property type="match status" value="1"/>
</dbReference>
<feature type="compositionally biased region" description="Basic and acidic residues" evidence="1">
    <location>
        <begin position="1"/>
        <end position="16"/>
    </location>
</feature>
<organism evidence="4 5">
    <name type="scientific">Cadophora malorum</name>
    <dbReference type="NCBI Taxonomy" id="108018"/>
    <lineage>
        <taxon>Eukaryota</taxon>
        <taxon>Fungi</taxon>
        <taxon>Dikarya</taxon>
        <taxon>Ascomycota</taxon>
        <taxon>Pezizomycotina</taxon>
        <taxon>Leotiomycetes</taxon>
        <taxon>Helotiales</taxon>
        <taxon>Ploettnerulaceae</taxon>
        <taxon>Cadophora</taxon>
    </lineage>
</organism>
<comment type="caution">
    <text evidence="4">The sequence shown here is derived from an EMBL/GenBank/DDBJ whole genome shotgun (WGS) entry which is preliminary data.</text>
</comment>
<accession>A0A8H7T2A6</accession>
<dbReference type="Proteomes" id="UP000664132">
    <property type="component" value="Unassembled WGS sequence"/>
</dbReference>
<keyword evidence="2" id="KW-0812">Transmembrane</keyword>
<evidence type="ECO:0000256" key="1">
    <source>
        <dbReference type="SAM" id="MobiDB-lite"/>
    </source>
</evidence>
<sequence>MAGPERRSSMGVDRRVSTRSSIPPQQTTQMQFDDDESDDDYDLQAMGISDGFRPQGAMTGHNRLSSHASQHLMNGRRTPPPRPSSTTKPQAMDTFALRHDGGMGANLRRSSTAVTNFNAAAPTRSSSVSTDMPYIRPESPYRGPSGPSHPYQMYPQESRLARTASIATTSTVPVPDRPYNGPGGPTHPYGMYPQNTVPESEAADEPSPLAPVPVGFPGLNNNYQRRLGPEGEEIADIIGPDGHTEQLPPYTQYPDEAFARKTRPTVAIPVAGAGGMGLATRNPEFASREDLNSPSRQSTRTMNSAVSEHQVNMAAIQMSEKPELKKWQRTARKKICGIVPLWVMVLVALVFIMFGIILGTVLAVLKPKHPNNKHPPGKNPQSIVVTTMTTTFDATPLTASPTGLPDLPTGTFALPISAPSAIQNSCLSNTQQSAAWSCSIPMTSYTIVVTPLVGAGSELANNEVSLSLGNNTFGDYYAFGTQPPILNQDQVLNLVTDSQEPSKGPAWFFEMPYNKIVILPEAALTPPGAVSKRGNGVTEEGKPSGGFMRKNVAQPGDRPWFCYWNGTLLEAFIYVNLTSSAGRSASTSPASAAASITSSYGNSVPSATPTPSSGSSGSSQQFKFPPAYPNVLKIEERRVPGPQEIPPYCVQHIIDDYGAAAVATNSTGQPVIVYLNETDSSIISEMESKRSYHDQESGLSTRDLDSVACGCVWLWT</sequence>
<dbReference type="InterPro" id="IPR056722">
    <property type="entry name" value="DUF7820"/>
</dbReference>
<dbReference type="AlphaFoldDB" id="A0A8H7T2A6"/>
<evidence type="ECO:0000259" key="3">
    <source>
        <dbReference type="Pfam" id="PF25130"/>
    </source>
</evidence>
<dbReference type="Pfam" id="PF25130">
    <property type="entry name" value="DUF7820"/>
    <property type="match status" value="1"/>
</dbReference>
<feature type="region of interest" description="Disordered" evidence="1">
    <location>
        <begin position="1"/>
        <end position="89"/>
    </location>
</feature>
<feature type="region of interest" description="Disordered" evidence="1">
    <location>
        <begin position="529"/>
        <end position="551"/>
    </location>
</feature>
<keyword evidence="2" id="KW-1133">Transmembrane helix</keyword>
<gene>
    <name evidence="4" type="ORF">IFR04_015770</name>
</gene>
<feature type="transmembrane region" description="Helical" evidence="2">
    <location>
        <begin position="335"/>
        <end position="365"/>
    </location>
</feature>
<keyword evidence="2" id="KW-0472">Membrane</keyword>
<reference evidence="4" key="1">
    <citation type="submission" date="2021-02" db="EMBL/GenBank/DDBJ databases">
        <title>Genome sequence Cadophora malorum strain M34.</title>
        <authorList>
            <person name="Stefanovic E."/>
            <person name="Vu D."/>
            <person name="Scully C."/>
            <person name="Dijksterhuis J."/>
            <person name="Roader J."/>
            <person name="Houbraken J."/>
        </authorList>
    </citation>
    <scope>NUCLEOTIDE SEQUENCE</scope>
    <source>
        <strain evidence="4">M34</strain>
    </source>
</reference>
<feature type="compositionally biased region" description="Low complexity" evidence="1">
    <location>
        <begin position="596"/>
        <end position="619"/>
    </location>
</feature>
<feature type="compositionally biased region" description="Acidic residues" evidence="1">
    <location>
        <begin position="32"/>
        <end position="42"/>
    </location>
</feature>
<evidence type="ECO:0000256" key="2">
    <source>
        <dbReference type="SAM" id="Phobius"/>
    </source>
</evidence>
<dbReference type="EMBL" id="JAFJYH010000522">
    <property type="protein sequence ID" value="KAG4411098.1"/>
    <property type="molecule type" value="Genomic_DNA"/>
</dbReference>
<feature type="region of interest" description="Disordered" evidence="1">
    <location>
        <begin position="596"/>
        <end position="622"/>
    </location>
</feature>
<evidence type="ECO:0000313" key="5">
    <source>
        <dbReference type="Proteomes" id="UP000664132"/>
    </source>
</evidence>
<feature type="domain" description="DUF7820" evidence="3">
    <location>
        <begin position="387"/>
        <end position="715"/>
    </location>
</feature>
<keyword evidence="5" id="KW-1185">Reference proteome</keyword>
<feature type="compositionally biased region" description="Polar residues" evidence="1">
    <location>
        <begin position="62"/>
        <end position="72"/>
    </location>
</feature>
<protein>
    <recommendedName>
        <fullName evidence="3">DUF7820 domain-containing protein</fullName>
    </recommendedName>
</protein>
<dbReference type="OrthoDB" id="5384459at2759"/>
<name>A0A8H7T2A6_9HELO</name>
<dbReference type="PANTHER" id="PTHR42078">
    <property type="entry name" value="GLUCAN 1, 4-ALPHA-GLUCOSIDASE"/>
    <property type="match status" value="1"/>
</dbReference>
<proteinExistence type="predicted"/>